<evidence type="ECO:0000256" key="3">
    <source>
        <dbReference type="ARBA" id="ARBA00022692"/>
    </source>
</evidence>
<dbReference type="GO" id="GO:0005886">
    <property type="term" value="C:plasma membrane"/>
    <property type="evidence" value="ECO:0007669"/>
    <property type="project" value="UniProtKB-SubCell"/>
</dbReference>
<dbReference type="HOGENOM" id="CLU_009433_1_0_0"/>
<dbReference type="OrthoDB" id="6277143at2"/>
<keyword evidence="5 7" id="KW-0472">Membrane</keyword>
<feature type="transmembrane region" description="Helical" evidence="7">
    <location>
        <begin position="675"/>
        <end position="704"/>
    </location>
</feature>
<keyword evidence="3 7" id="KW-0812">Transmembrane</keyword>
<dbReference type="Pfam" id="PF12704">
    <property type="entry name" value="MacB_PCD"/>
    <property type="match status" value="2"/>
</dbReference>
<evidence type="ECO:0000259" key="8">
    <source>
        <dbReference type="Pfam" id="PF02687"/>
    </source>
</evidence>
<dbReference type="NCBIfam" id="TIGR03434">
    <property type="entry name" value="ADOP"/>
    <property type="match status" value="1"/>
</dbReference>
<dbReference type="AlphaFoldDB" id="W0RBW6"/>
<reference evidence="10 11" key="1">
    <citation type="journal article" date="2014" name="Genome Announc.">
        <title>Genome Sequence and Methylome of Soil Bacterium Gemmatirosa kalamazoonensis KBS708T, a Member of the Rarely Cultivated Gemmatimonadetes Phylum.</title>
        <authorList>
            <person name="Debruyn J.M."/>
            <person name="Radosevich M."/>
            <person name="Wommack K.E."/>
            <person name="Polson S.W."/>
            <person name="Hauser L.J."/>
            <person name="Fawaz M.N."/>
            <person name="Korlach J."/>
            <person name="Tsai Y.C."/>
        </authorList>
    </citation>
    <scope>NUCLEOTIDE SEQUENCE [LARGE SCALE GENOMIC DNA]</scope>
    <source>
        <strain evidence="10 11">KBS708</strain>
    </source>
</reference>
<feature type="transmembrane region" description="Helical" evidence="7">
    <location>
        <begin position="266"/>
        <end position="290"/>
    </location>
</feature>
<keyword evidence="4 7" id="KW-1133">Transmembrane helix</keyword>
<evidence type="ECO:0000256" key="1">
    <source>
        <dbReference type="ARBA" id="ARBA00004651"/>
    </source>
</evidence>
<feature type="transmembrane region" description="Helical" evidence="7">
    <location>
        <begin position="413"/>
        <end position="433"/>
    </location>
</feature>
<feature type="transmembrane region" description="Helical" evidence="7">
    <location>
        <begin position="322"/>
        <end position="343"/>
    </location>
</feature>
<dbReference type="InterPro" id="IPR025857">
    <property type="entry name" value="MacB_PCD"/>
</dbReference>
<dbReference type="Proteomes" id="UP000019151">
    <property type="component" value="Chromosome"/>
</dbReference>
<keyword evidence="2" id="KW-1003">Cell membrane</keyword>
<protein>
    <submittedName>
        <fullName evidence="10">Permease</fullName>
    </submittedName>
</protein>
<feature type="domain" description="ABC3 transporter permease C-terminal" evidence="8">
    <location>
        <begin position="683"/>
        <end position="795"/>
    </location>
</feature>
<evidence type="ECO:0000256" key="2">
    <source>
        <dbReference type="ARBA" id="ARBA00022475"/>
    </source>
</evidence>
<evidence type="ECO:0000256" key="5">
    <source>
        <dbReference type="ARBA" id="ARBA00023136"/>
    </source>
</evidence>
<proteinExistence type="inferred from homology"/>
<feature type="transmembrane region" description="Helical" evidence="7">
    <location>
        <begin position="732"/>
        <end position="760"/>
    </location>
</feature>
<gene>
    <name evidence="10" type="ORF">J421_0410</name>
</gene>
<feature type="transmembrane region" description="Helical" evidence="7">
    <location>
        <begin position="363"/>
        <end position="388"/>
    </location>
</feature>
<comment type="similarity">
    <text evidence="6">Belongs to the ABC-4 integral membrane protein family.</text>
</comment>
<dbReference type="InterPro" id="IPR050250">
    <property type="entry name" value="Macrolide_Exporter_MacB"/>
</dbReference>
<organism evidence="10 11">
    <name type="scientific">Gemmatirosa kalamazoonensis</name>
    <dbReference type="NCBI Taxonomy" id="861299"/>
    <lineage>
        <taxon>Bacteria</taxon>
        <taxon>Pseudomonadati</taxon>
        <taxon>Gemmatimonadota</taxon>
        <taxon>Gemmatimonadia</taxon>
        <taxon>Gemmatimonadales</taxon>
        <taxon>Gemmatimonadaceae</taxon>
        <taxon>Gemmatirosa</taxon>
    </lineage>
</organism>
<evidence type="ECO:0000256" key="7">
    <source>
        <dbReference type="SAM" id="Phobius"/>
    </source>
</evidence>
<feature type="domain" description="MacB-like periplasmic core" evidence="9">
    <location>
        <begin position="423"/>
        <end position="614"/>
    </location>
</feature>
<dbReference type="KEGG" id="gba:J421_0410"/>
<feature type="domain" description="MacB-like periplasmic core" evidence="9">
    <location>
        <begin position="19"/>
        <end position="233"/>
    </location>
</feature>
<feature type="domain" description="ABC3 transporter permease C-terminal" evidence="8">
    <location>
        <begin position="273"/>
        <end position="386"/>
    </location>
</feature>
<evidence type="ECO:0000259" key="9">
    <source>
        <dbReference type="Pfam" id="PF12704"/>
    </source>
</evidence>
<dbReference type="InterPro" id="IPR003838">
    <property type="entry name" value="ABC3_permease_C"/>
</dbReference>
<dbReference type="GO" id="GO:0022857">
    <property type="term" value="F:transmembrane transporter activity"/>
    <property type="evidence" value="ECO:0007669"/>
    <property type="project" value="TreeGrafter"/>
</dbReference>
<feature type="transmembrane region" description="Helical" evidence="7">
    <location>
        <begin position="766"/>
        <end position="785"/>
    </location>
</feature>
<dbReference type="eggNOG" id="COG0577">
    <property type="taxonomic scope" value="Bacteria"/>
</dbReference>
<feature type="transmembrane region" description="Helical" evidence="7">
    <location>
        <begin position="21"/>
        <end position="44"/>
    </location>
</feature>
<dbReference type="Pfam" id="PF02687">
    <property type="entry name" value="FtsX"/>
    <property type="match status" value="2"/>
</dbReference>
<dbReference type="PANTHER" id="PTHR30572">
    <property type="entry name" value="MEMBRANE COMPONENT OF TRANSPORTER-RELATED"/>
    <property type="match status" value="1"/>
</dbReference>
<evidence type="ECO:0000256" key="6">
    <source>
        <dbReference type="ARBA" id="ARBA00038076"/>
    </source>
</evidence>
<dbReference type="PANTHER" id="PTHR30572:SF4">
    <property type="entry name" value="ABC TRANSPORTER PERMEASE YTRF"/>
    <property type="match status" value="1"/>
</dbReference>
<dbReference type="STRING" id="861299.J421_0410"/>
<dbReference type="EMBL" id="CP007128">
    <property type="protein sequence ID" value="AHG87947.1"/>
    <property type="molecule type" value="Genomic_DNA"/>
</dbReference>
<evidence type="ECO:0000313" key="11">
    <source>
        <dbReference type="Proteomes" id="UP000019151"/>
    </source>
</evidence>
<evidence type="ECO:0000256" key="4">
    <source>
        <dbReference type="ARBA" id="ARBA00022989"/>
    </source>
</evidence>
<name>W0RBW6_9BACT</name>
<keyword evidence="11" id="KW-1185">Reference proteome</keyword>
<sequence length="803" mass="85291">MLADLRLARRTLTRAPGFTTVALLTLALGIGATTAIFSVVYGVLLKPLPFAEPERLVSLMHRGPGMNIPLMNQGPATYFTYVDHQRVFQDIGAWDTKEVSIVGRGDPERVQGLAVSAATLPLLRVHPALGRLFTAEEDAPGAALRTILTYGYWQRRFGGAPDVVGKPIEIGGRVAEVVGVLPPSFRFLRTDPAVILPLQLDPADAARGMSFGFQALGRLKPGVTLAQANADVARMIPMLPHAFDVLRLEPNVRPLADDVIGNVGQLLWVLLAAVGVVLLIACANVANLLLIRAEGRQQEFALRAALGASRGRVARAVLAEGVLLALGAGALALVLAHGAILLLRWMAPAQLPRVDEIAIDPTVLLFTGAISVSAGLLSGVVTLLRFGAPNAAALRDGRRATSDGPGRQRTRHALVVAEVAMALVLLVVSGLMIRTFVALRHVDPGFVRPAQVQTFRVAVAPGVIDDDAQLASTHQQIAERLAAVPGVTSVGLASHITMDGEDNGNPLYVDGVPVAEGTMPPLRRFKSVAPAFFETMGIRLVAGRPITWSDVHERRLVAIVSETLAREYWKDPARAIGQRVRSSPDNPWREIVGVTGDERDDGLDRPPTAIVYWPLLNDSYPERTMAYAVRSSRVGTAGFVRELQHAVWSVNPNLPVAAAQTLAEIESRSMAQTSFAMVMLAGAATVALLLGVVGIYGVLAYVAAQRTREIGLRMALGAQAGAVRRQFLRHGLVLTGAGIAVGVVASLALTRVLSALLFGVGPMDPLTYGAMSAALAAVALLATWIPARRASRIDPVVALRAEG</sequence>
<comment type="subcellular location">
    <subcellularLocation>
        <location evidence="1">Cell membrane</location>
        <topology evidence="1">Multi-pass membrane protein</topology>
    </subcellularLocation>
</comment>
<dbReference type="RefSeq" id="WP_025409497.1">
    <property type="nucleotide sequence ID" value="NZ_CP007128.1"/>
</dbReference>
<accession>W0RBW6</accession>
<dbReference type="InParanoid" id="W0RBW6"/>
<evidence type="ECO:0000313" key="10">
    <source>
        <dbReference type="EMBL" id="AHG87947.1"/>
    </source>
</evidence>
<dbReference type="InterPro" id="IPR017800">
    <property type="entry name" value="ADOP"/>
</dbReference>